<name>A0ACB7TK65_HYAAI</name>
<evidence type="ECO:0000313" key="2">
    <source>
        <dbReference type="Proteomes" id="UP000821845"/>
    </source>
</evidence>
<reference evidence="1" key="1">
    <citation type="submission" date="2020-05" db="EMBL/GenBank/DDBJ databases">
        <title>Large-scale comparative analyses of tick genomes elucidate their genetic diversity and vector capacities.</title>
        <authorList>
            <person name="Jia N."/>
            <person name="Wang J."/>
            <person name="Shi W."/>
            <person name="Du L."/>
            <person name="Sun Y."/>
            <person name="Zhan W."/>
            <person name="Jiang J."/>
            <person name="Wang Q."/>
            <person name="Zhang B."/>
            <person name="Ji P."/>
            <person name="Sakyi L.B."/>
            <person name="Cui X."/>
            <person name="Yuan T."/>
            <person name="Jiang B."/>
            <person name="Yang W."/>
            <person name="Lam T.T.-Y."/>
            <person name="Chang Q."/>
            <person name="Ding S."/>
            <person name="Wang X."/>
            <person name="Zhu J."/>
            <person name="Ruan X."/>
            <person name="Zhao L."/>
            <person name="Wei J."/>
            <person name="Que T."/>
            <person name="Du C."/>
            <person name="Cheng J."/>
            <person name="Dai P."/>
            <person name="Han X."/>
            <person name="Huang E."/>
            <person name="Gao Y."/>
            <person name="Liu J."/>
            <person name="Shao H."/>
            <person name="Ye R."/>
            <person name="Li L."/>
            <person name="Wei W."/>
            <person name="Wang X."/>
            <person name="Wang C."/>
            <person name="Yang T."/>
            <person name="Huo Q."/>
            <person name="Li W."/>
            <person name="Guo W."/>
            <person name="Chen H."/>
            <person name="Zhou L."/>
            <person name="Ni X."/>
            <person name="Tian J."/>
            <person name="Zhou Y."/>
            <person name="Sheng Y."/>
            <person name="Liu T."/>
            <person name="Pan Y."/>
            <person name="Xia L."/>
            <person name="Li J."/>
            <person name="Zhao F."/>
            <person name="Cao W."/>
        </authorList>
    </citation>
    <scope>NUCLEOTIDE SEQUENCE</scope>
    <source>
        <strain evidence="1">Hyas-2018</strain>
    </source>
</reference>
<organism evidence="1 2">
    <name type="scientific">Hyalomma asiaticum</name>
    <name type="common">Tick</name>
    <dbReference type="NCBI Taxonomy" id="266040"/>
    <lineage>
        <taxon>Eukaryota</taxon>
        <taxon>Metazoa</taxon>
        <taxon>Ecdysozoa</taxon>
        <taxon>Arthropoda</taxon>
        <taxon>Chelicerata</taxon>
        <taxon>Arachnida</taxon>
        <taxon>Acari</taxon>
        <taxon>Parasitiformes</taxon>
        <taxon>Ixodida</taxon>
        <taxon>Ixodoidea</taxon>
        <taxon>Ixodidae</taxon>
        <taxon>Hyalomminae</taxon>
        <taxon>Hyalomma</taxon>
    </lineage>
</organism>
<gene>
    <name evidence="1" type="ORF">HPB50_014762</name>
</gene>
<sequence>MVDGRALFGTTDAFPKSQSSGPSAIPKGAPVSVVTASKVIDTAGRPSGEKWSVINTSSKSANADVTRTSANSASTITGTNGSVVEANITQNMTGATTTKPPETSRIRALITKALPAMSGRLMRRLLQADISAECSLGVLHFMRAIQTLEPWAFRLVDATAKYPTGLLQASTANLGAYDECIETVARDEYGIEKARGQYCNVHLAIGEDSPIISEIMPAVMLSHKRTINFTEYMTDERLPGLRLGICFIAACSEQDLSNIGRSCKCQVRL</sequence>
<accession>A0ACB7TK65</accession>
<protein>
    <submittedName>
        <fullName evidence="1">Uncharacterized protein</fullName>
    </submittedName>
</protein>
<keyword evidence="2" id="KW-1185">Reference proteome</keyword>
<evidence type="ECO:0000313" key="1">
    <source>
        <dbReference type="EMBL" id="KAH6946722.1"/>
    </source>
</evidence>
<comment type="caution">
    <text evidence="1">The sequence shown here is derived from an EMBL/GenBank/DDBJ whole genome shotgun (WGS) entry which is preliminary data.</text>
</comment>
<proteinExistence type="predicted"/>
<dbReference type="Proteomes" id="UP000821845">
    <property type="component" value="Chromosome 1"/>
</dbReference>
<dbReference type="EMBL" id="CM023481">
    <property type="protein sequence ID" value="KAH6946722.1"/>
    <property type="molecule type" value="Genomic_DNA"/>
</dbReference>